<keyword evidence="1" id="KW-0645">Protease</keyword>
<evidence type="ECO:0000256" key="9">
    <source>
        <dbReference type="SAM" id="MobiDB-lite"/>
    </source>
</evidence>
<dbReference type="Pfam" id="PF17917">
    <property type="entry name" value="RT_RNaseH"/>
    <property type="match status" value="1"/>
</dbReference>
<evidence type="ECO:0000259" key="10">
    <source>
        <dbReference type="PROSITE" id="PS50878"/>
    </source>
</evidence>
<evidence type="ECO:0000313" key="14">
    <source>
        <dbReference type="EMBL" id="KAG2967127.1"/>
    </source>
</evidence>
<dbReference type="InterPro" id="IPR000477">
    <property type="entry name" value="RT_dom"/>
</dbReference>
<evidence type="ECO:0000256" key="6">
    <source>
        <dbReference type="ARBA" id="ARBA00022759"/>
    </source>
</evidence>
<evidence type="ECO:0000256" key="4">
    <source>
        <dbReference type="ARBA" id="ARBA00022722"/>
    </source>
</evidence>
<keyword evidence="3" id="KW-0548">Nucleotidyltransferase</keyword>
<dbReference type="Gene3D" id="3.30.70.270">
    <property type="match status" value="2"/>
</dbReference>
<comment type="caution">
    <text evidence="15">The sequence shown here is derived from an EMBL/GenBank/DDBJ whole genome shotgun (WGS) entry which is preliminary data.</text>
</comment>
<proteinExistence type="predicted"/>
<dbReference type="InterPro" id="IPR043128">
    <property type="entry name" value="Rev_trsase/Diguanyl_cyclase"/>
</dbReference>
<sequence>MAAYMPILSLVMENAKGMEHFGLFDFLKGFWQLPLGELCQEFFSYMTDDKIFTPRRVPQGGSDSAIHIQKTIEGCFSTLLYKDLLIWIDDLLLYAKDMETYLAKLAELFSLLNQFCLKWSAKKSNLYETQVKWCGRVIDAQGVRHDPERIESLCALPYPKTAGELQQFVCAINWMRKRIVDFARQVSPLQRRLDDALTSTKRTKRAAAGIEIEIDPAEREAYGRVKETLANAATLDFPDDSATTSLFTDASDVGWAAIVTQVNEFNPKLPATEQQHRLLYYTSGTFTGSQLNWTVIEKEALPIVLACEKLDYLLLRPKPFRMYCDHRNLIHVFAPHESVKKHIRGKLLRWVMKLMNFRYIVEHVPGPTNVWADMISRWAGNHVSTVSIKRVKAVRRQDTPPRSSTESTSESTVPEVSELRPLDDDHFVWPTLAELCDLQKQHQPPADAVQREDGLLTIGDCVWVPEGAVDFLQ</sequence>
<evidence type="ECO:0000256" key="1">
    <source>
        <dbReference type="ARBA" id="ARBA00022670"/>
    </source>
</evidence>
<keyword evidence="16" id="KW-1185">Reference proteome</keyword>
<dbReference type="PANTHER" id="PTHR33064:SF37">
    <property type="entry name" value="RIBONUCLEASE H"/>
    <property type="match status" value="1"/>
</dbReference>
<evidence type="ECO:0000313" key="16">
    <source>
        <dbReference type="Proteomes" id="UP000251314"/>
    </source>
</evidence>
<dbReference type="InterPro" id="IPR043502">
    <property type="entry name" value="DNA/RNA_pol_sf"/>
</dbReference>
<dbReference type="SUPFAM" id="SSF56672">
    <property type="entry name" value="DNA/RNA polymerases"/>
    <property type="match status" value="1"/>
</dbReference>
<evidence type="ECO:0000256" key="7">
    <source>
        <dbReference type="ARBA" id="ARBA00022801"/>
    </source>
</evidence>
<dbReference type="GO" id="GO:0006508">
    <property type="term" value="P:proteolysis"/>
    <property type="evidence" value="ECO:0007669"/>
    <property type="project" value="UniProtKB-KW"/>
</dbReference>
<gene>
    <name evidence="15" type="ORF">PC110_g13711</name>
    <name evidence="11" type="ORF">PC113_g15070</name>
    <name evidence="12" type="ORF">PC115_g18583</name>
    <name evidence="13" type="ORF">PC117_g20672</name>
    <name evidence="14" type="ORF">PC118_g18772</name>
</gene>
<dbReference type="EMBL" id="RCML01000958">
    <property type="protein sequence ID" value="KAG2967127.1"/>
    <property type="molecule type" value="Genomic_DNA"/>
</dbReference>
<feature type="compositionally biased region" description="Low complexity" evidence="9">
    <location>
        <begin position="400"/>
        <end position="416"/>
    </location>
</feature>
<dbReference type="Pfam" id="PF00078">
    <property type="entry name" value="RVT_1"/>
    <property type="match status" value="1"/>
</dbReference>
<organism evidence="15 16">
    <name type="scientific">Phytophthora cactorum</name>
    <dbReference type="NCBI Taxonomy" id="29920"/>
    <lineage>
        <taxon>Eukaryota</taxon>
        <taxon>Sar</taxon>
        <taxon>Stramenopiles</taxon>
        <taxon>Oomycota</taxon>
        <taxon>Peronosporomycetes</taxon>
        <taxon>Peronosporales</taxon>
        <taxon>Peronosporaceae</taxon>
        <taxon>Phytophthora</taxon>
    </lineage>
</organism>
<dbReference type="InterPro" id="IPR041373">
    <property type="entry name" value="RT_RNaseH"/>
</dbReference>
<dbReference type="Proteomes" id="UP000251314">
    <property type="component" value="Unassembled WGS sequence"/>
</dbReference>
<dbReference type="Proteomes" id="UP000697107">
    <property type="component" value="Unassembled WGS sequence"/>
</dbReference>
<dbReference type="CDD" id="cd09274">
    <property type="entry name" value="RNase_HI_RT_Ty3"/>
    <property type="match status" value="1"/>
</dbReference>
<evidence type="ECO:0000313" key="15">
    <source>
        <dbReference type="EMBL" id="RAW29929.1"/>
    </source>
</evidence>
<dbReference type="GO" id="GO:0004190">
    <property type="term" value="F:aspartic-type endopeptidase activity"/>
    <property type="evidence" value="ECO:0007669"/>
    <property type="project" value="UniProtKB-KW"/>
</dbReference>
<dbReference type="AlphaFoldDB" id="A0A329RZW0"/>
<dbReference type="EMBL" id="RCMI01000973">
    <property type="protein sequence ID" value="KAG2893115.1"/>
    <property type="molecule type" value="Genomic_DNA"/>
</dbReference>
<keyword evidence="5" id="KW-0064">Aspartyl protease</keyword>
<reference evidence="11" key="2">
    <citation type="submission" date="2018-10" db="EMBL/GenBank/DDBJ databases">
        <title>Effector identification in a new, highly contiguous assembly of the strawberry crown rot pathogen Phytophthora cactorum.</title>
        <authorList>
            <person name="Armitage A.D."/>
            <person name="Nellist C.F."/>
            <person name="Bates H."/>
            <person name="Vickerstaff R.J."/>
            <person name="Harrison R.J."/>
        </authorList>
    </citation>
    <scope>NUCLEOTIDE SEQUENCE</scope>
    <source>
        <strain evidence="11">15-7</strain>
        <strain evidence="12">4032</strain>
        <strain evidence="13">4040</strain>
        <strain evidence="14">P415</strain>
    </source>
</reference>
<feature type="region of interest" description="Disordered" evidence="9">
    <location>
        <begin position="394"/>
        <end position="417"/>
    </location>
</feature>
<dbReference type="Gene3D" id="3.10.10.10">
    <property type="entry name" value="HIV Type 1 Reverse Transcriptase, subunit A, domain 1"/>
    <property type="match status" value="1"/>
</dbReference>
<evidence type="ECO:0000256" key="2">
    <source>
        <dbReference type="ARBA" id="ARBA00022679"/>
    </source>
</evidence>
<dbReference type="GO" id="GO:0003964">
    <property type="term" value="F:RNA-directed DNA polymerase activity"/>
    <property type="evidence" value="ECO:0007669"/>
    <property type="project" value="UniProtKB-KW"/>
</dbReference>
<dbReference type="EMBL" id="MJFZ01000399">
    <property type="protein sequence ID" value="RAW29929.1"/>
    <property type="molecule type" value="Genomic_DNA"/>
</dbReference>
<evidence type="ECO:0000256" key="5">
    <source>
        <dbReference type="ARBA" id="ARBA00022750"/>
    </source>
</evidence>
<keyword evidence="2" id="KW-0808">Transferase</keyword>
<dbReference type="PROSITE" id="PS50878">
    <property type="entry name" value="RT_POL"/>
    <property type="match status" value="1"/>
</dbReference>
<dbReference type="Proteomes" id="UP000774804">
    <property type="component" value="Unassembled WGS sequence"/>
</dbReference>
<feature type="domain" description="Reverse transcriptase" evidence="10">
    <location>
        <begin position="1"/>
        <end position="138"/>
    </location>
</feature>
<dbReference type="STRING" id="29920.A0A329RZW0"/>
<dbReference type="Proteomes" id="UP000735874">
    <property type="component" value="Unassembled WGS sequence"/>
</dbReference>
<accession>A0A329RZW0</accession>
<keyword evidence="8" id="KW-0695">RNA-directed DNA polymerase</keyword>
<dbReference type="EMBL" id="RCMK01000980">
    <property type="protein sequence ID" value="KAG2905795.1"/>
    <property type="molecule type" value="Genomic_DNA"/>
</dbReference>
<dbReference type="Proteomes" id="UP000736787">
    <property type="component" value="Unassembled WGS sequence"/>
</dbReference>
<evidence type="ECO:0000313" key="13">
    <source>
        <dbReference type="EMBL" id="KAG2905795.1"/>
    </source>
</evidence>
<dbReference type="EMBL" id="RCMG01000545">
    <property type="protein sequence ID" value="KAG2852379.1"/>
    <property type="molecule type" value="Genomic_DNA"/>
</dbReference>
<name>A0A329RZW0_9STRA</name>
<dbReference type="VEuPathDB" id="FungiDB:PC110_g13711"/>
<evidence type="ECO:0000256" key="8">
    <source>
        <dbReference type="ARBA" id="ARBA00022918"/>
    </source>
</evidence>
<keyword evidence="7" id="KW-0378">Hydrolase</keyword>
<dbReference type="PANTHER" id="PTHR33064">
    <property type="entry name" value="POL PROTEIN"/>
    <property type="match status" value="1"/>
</dbReference>
<evidence type="ECO:0000256" key="3">
    <source>
        <dbReference type="ARBA" id="ARBA00022695"/>
    </source>
</evidence>
<evidence type="ECO:0000313" key="12">
    <source>
        <dbReference type="EMBL" id="KAG2893115.1"/>
    </source>
</evidence>
<protein>
    <recommendedName>
        <fullName evidence="10">Reverse transcriptase domain-containing protein</fullName>
    </recommendedName>
</protein>
<keyword evidence="4" id="KW-0540">Nuclease</keyword>
<evidence type="ECO:0000313" key="11">
    <source>
        <dbReference type="EMBL" id="KAG2852379.1"/>
    </source>
</evidence>
<dbReference type="InterPro" id="IPR051320">
    <property type="entry name" value="Viral_Replic_Matur_Polypro"/>
</dbReference>
<dbReference type="OrthoDB" id="121795at2759"/>
<dbReference type="GO" id="GO:0004519">
    <property type="term" value="F:endonuclease activity"/>
    <property type="evidence" value="ECO:0007669"/>
    <property type="project" value="UniProtKB-KW"/>
</dbReference>
<keyword evidence="6" id="KW-0255">Endonuclease</keyword>
<reference evidence="15 16" key="1">
    <citation type="submission" date="2018-01" db="EMBL/GenBank/DDBJ databases">
        <title>Draft genome of the strawberry crown rot pathogen Phytophthora cactorum.</title>
        <authorList>
            <person name="Armitage A.D."/>
            <person name="Lysoe E."/>
            <person name="Nellist C.F."/>
            <person name="Harrison R.J."/>
            <person name="Brurberg M.B."/>
        </authorList>
    </citation>
    <scope>NUCLEOTIDE SEQUENCE [LARGE SCALE GENOMIC DNA]</scope>
    <source>
        <strain evidence="15 16">10300</strain>
    </source>
</reference>